<reference evidence="2 3" key="1">
    <citation type="submission" date="2015-05" db="EMBL/GenBank/DDBJ databases">
        <title>Draft genome sequence of Microvirga vignae strain BR3299, a novel nitrogen fixing bacteria isolated from Brazil semi-aired region.</title>
        <authorList>
            <person name="Zilli J.E."/>
            <person name="Passos S.R."/>
            <person name="Leite J."/>
            <person name="Baldani J.I."/>
            <person name="Xavier G.R."/>
            <person name="Rumjaneck N.G."/>
            <person name="Simoes-Araujo J.L."/>
        </authorList>
    </citation>
    <scope>NUCLEOTIDE SEQUENCE [LARGE SCALE GENOMIC DNA]</scope>
    <source>
        <strain evidence="2 3">BR3299</strain>
    </source>
</reference>
<organism evidence="2 3">
    <name type="scientific">Microvirga vignae</name>
    <dbReference type="NCBI Taxonomy" id="1225564"/>
    <lineage>
        <taxon>Bacteria</taxon>
        <taxon>Pseudomonadati</taxon>
        <taxon>Pseudomonadota</taxon>
        <taxon>Alphaproteobacteria</taxon>
        <taxon>Hyphomicrobiales</taxon>
        <taxon>Methylobacteriaceae</taxon>
        <taxon>Microvirga</taxon>
    </lineage>
</organism>
<dbReference type="PATRIC" id="fig|1225564.3.peg.1012"/>
<dbReference type="Proteomes" id="UP000035489">
    <property type="component" value="Unassembled WGS sequence"/>
</dbReference>
<dbReference type="InterPro" id="IPR000182">
    <property type="entry name" value="GNAT_dom"/>
</dbReference>
<dbReference type="CDD" id="cd04301">
    <property type="entry name" value="NAT_SF"/>
    <property type="match status" value="1"/>
</dbReference>
<evidence type="ECO:0000313" key="3">
    <source>
        <dbReference type="Proteomes" id="UP000035489"/>
    </source>
</evidence>
<dbReference type="GO" id="GO:0016747">
    <property type="term" value="F:acyltransferase activity, transferring groups other than amino-acyl groups"/>
    <property type="evidence" value="ECO:0007669"/>
    <property type="project" value="InterPro"/>
</dbReference>
<accession>A0A0H1RGN6</accession>
<sequence length="164" mass="17755">MVIRVEEAADWPAVNAIYEAAFGQLIEADLVRHMHHDGDLILSLTAYADKPAGHIAFSHLALHETPSVKGSVLAPLAVAPEFQKQGVGSTLVRQGLERLTADGYDLVVVLGDPNYYGRFGFTPQLARSLKTPYDGPYLQALALSEKGKEAHGPVSYARAFAELK</sequence>
<feature type="domain" description="N-acetyltransferase" evidence="1">
    <location>
        <begin position="1"/>
        <end position="144"/>
    </location>
</feature>
<dbReference type="AlphaFoldDB" id="A0A0H1RGN6"/>
<evidence type="ECO:0000259" key="1">
    <source>
        <dbReference type="PROSITE" id="PS51186"/>
    </source>
</evidence>
<evidence type="ECO:0000313" key="2">
    <source>
        <dbReference type="EMBL" id="KLK94365.1"/>
    </source>
</evidence>
<dbReference type="EMBL" id="LCYG01000014">
    <property type="protein sequence ID" value="KLK94365.1"/>
    <property type="molecule type" value="Genomic_DNA"/>
</dbReference>
<dbReference type="SUPFAM" id="SSF55729">
    <property type="entry name" value="Acyl-CoA N-acyltransferases (Nat)"/>
    <property type="match status" value="1"/>
</dbReference>
<dbReference type="Pfam" id="PF00583">
    <property type="entry name" value="Acetyltransf_1"/>
    <property type="match status" value="1"/>
</dbReference>
<comment type="caution">
    <text evidence="2">The sequence shown here is derived from an EMBL/GenBank/DDBJ whole genome shotgun (WGS) entry which is preliminary data.</text>
</comment>
<dbReference type="STRING" id="1225564.AA309_03790"/>
<keyword evidence="3" id="KW-1185">Reference proteome</keyword>
<dbReference type="PROSITE" id="PS51186">
    <property type="entry name" value="GNAT"/>
    <property type="match status" value="1"/>
</dbReference>
<dbReference type="Gene3D" id="3.40.630.30">
    <property type="match status" value="1"/>
</dbReference>
<proteinExistence type="predicted"/>
<protein>
    <recommendedName>
        <fullName evidence="1">N-acetyltransferase domain-containing protein</fullName>
    </recommendedName>
</protein>
<name>A0A0H1RGN6_9HYPH</name>
<dbReference type="OrthoDB" id="9797178at2"/>
<gene>
    <name evidence="2" type="ORF">AA309_03790</name>
</gene>
<dbReference type="RefSeq" id="WP_047187657.1">
    <property type="nucleotide sequence ID" value="NZ_LCYG01000014.1"/>
</dbReference>
<dbReference type="InterPro" id="IPR016181">
    <property type="entry name" value="Acyl_CoA_acyltransferase"/>
</dbReference>